<evidence type="ECO:0000313" key="2">
    <source>
        <dbReference type="EMBL" id="OQK15237.1"/>
    </source>
</evidence>
<keyword evidence="3" id="KW-1185">Reference proteome</keyword>
<dbReference type="OrthoDB" id="5570803at2"/>
<name>A0A1V8M101_9GAMM</name>
<dbReference type="EMBL" id="LPUF01000005">
    <property type="protein sequence ID" value="OQK15237.1"/>
    <property type="molecule type" value="Genomic_DNA"/>
</dbReference>
<dbReference type="InterPro" id="IPR035979">
    <property type="entry name" value="RBD_domain_sf"/>
</dbReference>
<gene>
    <name evidence="2" type="ORF">AU255_18945</name>
</gene>
<proteinExistence type="predicted"/>
<protein>
    <recommendedName>
        <fullName evidence="1">RRM domain-containing protein</fullName>
    </recommendedName>
</protein>
<dbReference type="CDD" id="cd00590">
    <property type="entry name" value="RRM_SF"/>
    <property type="match status" value="1"/>
</dbReference>
<organism evidence="2 3">
    <name type="scientific">Methyloprofundus sedimenti</name>
    <dbReference type="NCBI Taxonomy" id="1420851"/>
    <lineage>
        <taxon>Bacteria</taxon>
        <taxon>Pseudomonadati</taxon>
        <taxon>Pseudomonadota</taxon>
        <taxon>Gammaproteobacteria</taxon>
        <taxon>Methylococcales</taxon>
        <taxon>Methylococcaceae</taxon>
        <taxon>Methyloprofundus</taxon>
    </lineage>
</organism>
<dbReference type="PROSITE" id="PS50102">
    <property type="entry name" value="RRM"/>
    <property type="match status" value="1"/>
</dbReference>
<reference evidence="2 3" key="1">
    <citation type="submission" date="2015-12" db="EMBL/GenBank/DDBJ databases">
        <authorList>
            <person name="Shamseldin A."/>
            <person name="Moawad H."/>
            <person name="Abd El-Rahim W.M."/>
            <person name="Sadowsky M.J."/>
        </authorList>
    </citation>
    <scope>NUCLEOTIDE SEQUENCE [LARGE SCALE GENOMIC DNA]</scope>
    <source>
        <strain evidence="2 3">WF1</strain>
    </source>
</reference>
<dbReference type="STRING" id="1420851.AU255_18945"/>
<evidence type="ECO:0000313" key="3">
    <source>
        <dbReference type="Proteomes" id="UP000191980"/>
    </source>
</evidence>
<dbReference type="RefSeq" id="WP_080524487.1">
    <property type="nucleotide sequence ID" value="NZ_LPUF01000005.1"/>
</dbReference>
<evidence type="ECO:0000259" key="1">
    <source>
        <dbReference type="PROSITE" id="PS50102"/>
    </source>
</evidence>
<dbReference type="SUPFAM" id="SSF54928">
    <property type="entry name" value="RNA-binding domain, RBD"/>
    <property type="match status" value="1"/>
</dbReference>
<dbReference type="AlphaFoldDB" id="A0A1V8M101"/>
<accession>A0A1V8M101</accession>
<feature type="domain" description="RRM" evidence="1">
    <location>
        <begin position="1"/>
        <end position="90"/>
    </location>
</feature>
<dbReference type="InterPro" id="IPR000504">
    <property type="entry name" value="RRM_dom"/>
</dbReference>
<dbReference type="InterPro" id="IPR012677">
    <property type="entry name" value="Nucleotide-bd_a/b_plait_sf"/>
</dbReference>
<sequence length="144" mass="17222">MHVFFRNIPAESRRSDLINVIEPVLKRVWFRRNGIIVKVKIIHQQEHGSNHSVFHGLVTIEPDAVAEKVIKRLNRKMFLGRHIAVREYHHRVWHNDPRVKHNSHDPEILNRREGDRRRKNLIVVNDIEATHNFSGDKAFHRQYK</sequence>
<dbReference type="Proteomes" id="UP000191980">
    <property type="component" value="Unassembled WGS sequence"/>
</dbReference>
<dbReference type="Gene3D" id="3.30.70.330">
    <property type="match status" value="1"/>
</dbReference>
<dbReference type="GO" id="GO:0003723">
    <property type="term" value="F:RNA binding"/>
    <property type="evidence" value="ECO:0007669"/>
    <property type="project" value="InterPro"/>
</dbReference>
<comment type="caution">
    <text evidence="2">The sequence shown here is derived from an EMBL/GenBank/DDBJ whole genome shotgun (WGS) entry which is preliminary data.</text>
</comment>